<reference evidence="2" key="2">
    <citation type="submission" date="2020-05" db="UniProtKB">
        <authorList>
            <consortium name="EnsemblMetazoa"/>
        </authorList>
    </citation>
    <scope>IDENTIFICATION</scope>
    <source>
        <strain evidence="2">maculatus3</strain>
    </source>
</reference>
<feature type="region of interest" description="Disordered" evidence="1">
    <location>
        <begin position="100"/>
        <end position="122"/>
    </location>
</feature>
<evidence type="ECO:0000313" key="2">
    <source>
        <dbReference type="EnsemblMetazoa" id="AMAM012601-PA"/>
    </source>
</evidence>
<dbReference type="Proteomes" id="UP000075901">
    <property type="component" value="Unassembled WGS sequence"/>
</dbReference>
<evidence type="ECO:0000313" key="3">
    <source>
        <dbReference type="Proteomes" id="UP000075901"/>
    </source>
</evidence>
<organism evidence="2 3">
    <name type="scientific">Anopheles maculatus</name>
    <dbReference type="NCBI Taxonomy" id="74869"/>
    <lineage>
        <taxon>Eukaryota</taxon>
        <taxon>Metazoa</taxon>
        <taxon>Ecdysozoa</taxon>
        <taxon>Arthropoda</taxon>
        <taxon>Hexapoda</taxon>
        <taxon>Insecta</taxon>
        <taxon>Pterygota</taxon>
        <taxon>Neoptera</taxon>
        <taxon>Endopterygota</taxon>
        <taxon>Diptera</taxon>
        <taxon>Nematocera</taxon>
        <taxon>Culicoidea</taxon>
        <taxon>Culicidae</taxon>
        <taxon>Anophelinae</taxon>
        <taxon>Anopheles</taxon>
        <taxon>Anopheles maculatus group</taxon>
    </lineage>
</organism>
<proteinExistence type="predicted"/>
<keyword evidence="3" id="KW-1185">Reference proteome</keyword>
<protein>
    <submittedName>
        <fullName evidence="2">Uncharacterized protein</fullName>
    </submittedName>
</protein>
<feature type="compositionally biased region" description="Basic and acidic residues" evidence="1">
    <location>
        <begin position="100"/>
        <end position="110"/>
    </location>
</feature>
<dbReference type="AlphaFoldDB" id="A0A182SSM2"/>
<reference evidence="3" key="1">
    <citation type="submission" date="2013-09" db="EMBL/GenBank/DDBJ databases">
        <title>The Genome Sequence of Anopheles maculatus species B.</title>
        <authorList>
            <consortium name="The Broad Institute Genomics Platform"/>
            <person name="Neafsey D.E."/>
            <person name="Besansky N."/>
            <person name="Howell P."/>
            <person name="Walton C."/>
            <person name="Young S.K."/>
            <person name="Zeng Q."/>
            <person name="Gargeya S."/>
            <person name="Fitzgerald M."/>
            <person name="Haas B."/>
            <person name="Abouelleil A."/>
            <person name="Allen A.W."/>
            <person name="Alvarado L."/>
            <person name="Arachchi H.M."/>
            <person name="Berlin A.M."/>
            <person name="Chapman S.B."/>
            <person name="Gainer-Dewar J."/>
            <person name="Goldberg J."/>
            <person name="Griggs A."/>
            <person name="Gujja S."/>
            <person name="Hansen M."/>
            <person name="Howarth C."/>
            <person name="Imamovic A."/>
            <person name="Ireland A."/>
            <person name="Larimer J."/>
            <person name="McCowan C."/>
            <person name="Murphy C."/>
            <person name="Pearson M."/>
            <person name="Poon T.W."/>
            <person name="Priest M."/>
            <person name="Roberts A."/>
            <person name="Saif S."/>
            <person name="Shea T."/>
            <person name="Sisk P."/>
            <person name="Sykes S."/>
            <person name="Wortman J."/>
            <person name="Nusbaum C."/>
            <person name="Birren B."/>
        </authorList>
    </citation>
    <scope>NUCLEOTIDE SEQUENCE [LARGE SCALE GENOMIC DNA]</scope>
    <source>
        <strain evidence="3">maculatus3</strain>
    </source>
</reference>
<sequence>GRLEAINDLLEHSRNALSIVRRSIVAEEDDELRDFQHPPVELSSAAINLDDDEDDVEIQDCAMSSSLHPERSSGCIDDVQTLVKNRPVVARPVANVAIENGHEEQHDQQQPKRKRCSTSVGEESDAAFRKMLQNGSAEMLVAGKRVPMVSSSSDLDSASVSSPANETLEPSENLCEIIKNSIVETAVSH</sequence>
<feature type="compositionally biased region" description="Low complexity" evidence="1">
    <location>
        <begin position="150"/>
        <end position="162"/>
    </location>
</feature>
<feature type="region of interest" description="Disordered" evidence="1">
    <location>
        <begin position="150"/>
        <end position="170"/>
    </location>
</feature>
<dbReference type="EnsemblMetazoa" id="AMAM012601-RA">
    <property type="protein sequence ID" value="AMAM012601-PA"/>
    <property type="gene ID" value="AMAM012601"/>
</dbReference>
<accession>A0A182SSM2</accession>
<dbReference type="VEuPathDB" id="VectorBase:AMAM012601"/>
<name>A0A182SSM2_9DIPT</name>
<evidence type="ECO:0000256" key="1">
    <source>
        <dbReference type="SAM" id="MobiDB-lite"/>
    </source>
</evidence>